<evidence type="ECO:0000313" key="2">
    <source>
        <dbReference type="Proteomes" id="UP001612915"/>
    </source>
</evidence>
<proteinExistence type="predicted"/>
<evidence type="ECO:0000313" key="1">
    <source>
        <dbReference type="EMBL" id="MFI7587432.1"/>
    </source>
</evidence>
<dbReference type="RefSeq" id="WP_398279111.1">
    <property type="nucleotide sequence ID" value="NZ_JBITLV010000003.1"/>
</dbReference>
<reference evidence="1 2" key="1">
    <citation type="submission" date="2024-10" db="EMBL/GenBank/DDBJ databases">
        <title>The Natural Products Discovery Center: Release of the First 8490 Sequenced Strains for Exploring Actinobacteria Biosynthetic Diversity.</title>
        <authorList>
            <person name="Kalkreuter E."/>
            <person name="Kautsar S.A."/>
            <person name="Yang D."/>
            <person name="Bader C.D."/>
            <person name="Teijaro C.N."/>
            <person name="Fluegel L."/>
            <person name="Davis C.M."/>
            <person name="Simpson J.R."/>
            <person name="Lauterbach L."/>
            <person name="Steele A.D."/>
            <person name="Gui C."/>
            <person name="Meng S."/>
            <person name="Li G."/>
            <person name="Viehrig K."/>
            <person name="Ye F."/>
            <person name="Su P."/>
            <person name="Kiefer A.F."/>
            <person name="Nichols A."/>
            <person name="Cepeda A.J."/>
            <person name="Yan W."/>
            <person name="Fan B."/>
            <person name="Jiang Y."/>
            <person name="Adhikari A."/>
            <person name="Zheng C.-J."/>
            <person name="Schuster L."/>
            <person name="Cowan T.M."/>
            <person name="Smanski M.J."/>
            <person name="Chevrette M.G."/>
            <person name="De Carvalho L.P.S."/>
            <person name="Shen B."/>
        </authorList>
    </citation>
    <scope>NUCLEOTIDE SEQUENCE [LARGE SCALE GENOMIC DNA]</scope>
    <source>
        <strain evidence="1 2">NPDC049639</strain>
    </source>
</reference>
<dbReference type="Proteomes" id="UP001612915">
    <property type="component" value="Unassembled WGS sequence"/>
</dbReference>
<gene>
    <name evidence="1" type="ORF">ACIB24_10195</name>
</gene>
<dbReference type="EMBL" id="JBITLV010000003">
    <property type="protein sequence ID" value="MFI7587432.1"/>
    <property type="molecule type" value="Genomic_DNA"/>
</dbReference>
<sequence>MSAGPELMVRPGLPGPHHARTAWSAAMASHAPGHAFAVERRDRLRVVLLEWGSTLVPVVGREGVAARQRLRERCRYGRPDEIADSLAAPATWRRGCSGVTVVDLRADGWLDLASRGGPPPVVVHPDRPAETLCDATSPGVRCRVAPDDVLLLCSAAFLEEPPDVLASLRDHPGADGLLRLREGLLTAPATGAVAMLAQT</sequence>
<organism evidence="1 2">
    <name type="scientific">Spongisporangium articulatum</name>
    <dbReference type="NCBI Taxonomy" id="3362603"/>
    <lineage>
        <taxon>Bacteria</taxon>
        <taxon>Bacillati</taxon>
        <taxon>Actinomycetota</taxon>
        <taxon>Actinomycetes</taxon>
        <taxon>Kineosporiales</taxon>
        <taxon>Kineosporiaceae</taxon>
        <taxon>Spongisporangium</taxon>
    </lineage>
</organism>
<comment type="caution">
    <text evidence="1">The sequence shown here is derived from an EMBL/GenBank/DDBJ whole genome shotgun (WGS) entry which is preliminary data.</text>
</comment>
<name>A0ABW8AP84_9ACTN</name>
<keyword evidence="2" id="KW-1185">Reference proteome</keyword>
<protein>
    <submittedName>
        <fullName evidence="1">Uncharacterized protein</fullName>
    </submittedName>
</protein>
<accession>A0ABW8AP84</accession>